<dbReference type="Gene3D" id="3.60.130.10">
    <property type="entry name" value="Clavaminate synthase-like"/>
    <property type="match status" value="1"/>
</dbReference>
<evidence type="ECO:0000313" key="3">
    <source>
        <dbReference type="EMBL" id="PMD31801.1"/>
    </source>
</evidence>
<gene>
    <name evidence="3" type="ORF">L207DRAFT_394420</name>
</gene>
<evidence type="ECO:0000256" key="1">
    <source>
        <dbReference type="ARBA" id="ARBA00023002"/>
    </source>
</evidence>
<dbReference type="SUPFAM" id="SSF51197">
    <property type="entry name" value="Clavaminate synthase-like"/>
    <property type="match status" value="1"/>
</dbReference>
<dbReference type="AlphaFoldDB" id="A0A2J6QZZ1"/>
<dbReference type="InterPro" id="IPR042098">
    <property type="entry name" value="TauD-like_sf"/>
</dbReference>
<accession>A0A2J6QZZ1</accession>
<name>A0A2J6QZZ1_HYAVF</name>
<dbReference type="STRING" id="1149755.A0A2J6QZZ1"/>
<feature type="domain" description="TauD/TfdA-like" evidence="2">
    <location>
        <begin position="63"/>
        <end position="302"/>
    </location>
</feature>
<dbReference type="Pfam" id="PF02668">
    <property type="entry name" value="TauD"/>
    <property type="match status" value="1"/>
</dbReference>
<dbReference type="PANTHER" id="PTHR10696">
    <property type="entry name" value="GAMMA-BUTYROBETAINE HYDROXYLASE-RELATED"/>
    <property type="match status" value="1"/>
</dbReference>
<evidence type="ECO:0000259" key="2">
    <source>
        <dbReference type="Pfam" id="PF02668"/>
    </source>
</evidence>
<dbReference type="GO" id="GO:0016491">
    <property type="term" value="F:oxidoreductase activity"/>
    <property type="evidence" value="ECO:0007669"/>
    <property type="project" value="UniProtKB-KW"/>
</dbReference>
<dbReference type="Proteomes" id="UP000235786">
    <property type="component" value="Unassembled WGS sequence"/>
</dbReference>
<sequence length="348" mass="39401">KDTLPEGFPKSIESSLVWTGAEMEKKRDEWCLVLRKEDIESLENALRHFDSKSISRNELDSRTFPLEEGLANRLRSISYECYSGRGFVVIQGLDPTKYSEEQNAILFIGISTYVAPQRGFQDTERSHVLAHIYPKTAVNDINTVKQTPAFVDGAMAFHTDSGDVLALHSMNVDAAGRLLLASSCQVYNELAANRPDIIHLLSEDWVMDTYKDYAMFPPQTMPLLYSFDDKVILNVSRYSITGIGAIQRNPDLPPVTEAQLEALNAIHILGLKNGFALPNEPGDIVYINNMAMIHGREAMNSSNDVKTVQRLSKRHKMRLHLRDPQRAWKLPRQLQPVWDNIYGPNQED</sequence>
<organism evidence="3 4">
    <name type="scientific">Hyaloscypha variabilis (strain UAMH 11265 / GT02V1 / F)</name>
    <name type="common">Meliniomyces variabilis</name>
    <dbReference type="NCBI Taxonomy" id="1149755"/>
    <lineage>
        <taxon>Eukaryota</taxon>
        <taxon>Fungi</taxon>
        <taxon>Dikarya</taxon>
        <taxon>Ascomycota</taxon>
        <taxon>Pezizomycotina</taxon>
        <taxon>Leotiomycetes</taxon>
        <taxon>Helotiales</taxon>
        <taxon>Hyaloscyphaceae</taxon>
        <taxon>Hyaloscypha</taxon>
        <taxon>Hyaloscypha variabilis</taxon>
    </lineage>
</organism>
<feature type="non-terminal residue" evidence="3">
    <location>
        <position position="1"/>
    </location>
</feature>
<keyword evidence="4" id="KW-1185">Reference proteome</keyword>
<feature type="non-terminal residue" evidence="3">
    <location>
        <position position="348"/>
    </location>
</feature>
<dbReference type="InterPro" id="IPR003819">
    <property type="entry name" value="TauD/TfdA-like"/>
</dbReference>
<dbReference type="PANTHER" id="PTHR10696:SF54">
    <property type="entry name" value="FAMILY OXIDOREDUCTASE, PUTATIVE (AFU_ORTHOLOGUE AFUA_4G13850)-RELATED"/>
    <property type="match status" value="1"/>
</dbReference>
<dbReference type="OrthoDB" id="272271at2759"/>
<dbReference type="EMBL" id="KZ613961">
    <property type="protein sequence ID" value="PMD31801.1"/>
    <property type="molecule type" value="Genomic_DNA"/>
</dbReference>
<keyword evidence="1" id="KW-0560">Oxidoreductase</keyword>
<proteinExistence type="predicted"/>
<reference evidence="3 4" key="1">
    <citation type="submission" date="2016-04" db="EMBL/GenBank/DDBJ databases">
        <title>A degradative enzymes factory behind the ericoid mycorrhizal symbiosis.</title>
        <authorList>
            <consortium name="DOE Joint Genome Institute"/>
            <person name="Martino E."/>
            <person name="Morin E."/>
            <person name="Grelet G."/>
            <person name="Kuo A."/>
            <person name="Kohler A."/>
            <person name="Daghino S."/>
            <person name="Barry K."/>
            <person name="Choi C."/>
            <person name="Cichocki N."/>
            <person name="Clum A."/>
            <person name="Copeland A."/>
            <person name="Hainaut M."/>
            <person name="Haridas S."/>
            <person name="Labutti K."/>
            <person name="Lindquist E."/>
            <person name="Lipzen A."/>
            <person name="Khouja H.-R."/>
            <person name="Murat C."/>
            <person name="Ohm R."/>
            <person name="Olson A."/>
            <person name="Spatafora J."/>
            <person name="Veneault-Fourrey C."/>
            <person name="Henrissat B."/>
            <person name="Grigoriev I."/>
            <person name="Martin F."/>
            <person name="Perotto S."/>
        </authorList>
    </citation>
    <scope>NUCLEOTIDE SEQUENCE [LARGE SCALE GENOMIC DNA]</scope>
    <source>
        <strain evidence="3 4">F</strain>
    </source>
</reference>
<evidence type="ECO:0000313" key="4">
    <source>
        <dbReference type="Proteomes" id="UP000235786"/>
    </source>
</evidence>
<protein>
    <submittedName>
        <fullName evidence="3">Clavaminate synthase-like protein</fullName>
    </submittedName>
</protein>
<dbReference type="InterPro" id="IPR050411">
    <property type="entry name" value="AlphaKG_dependent_hydroxylases"/>
</dbReference>